<dbReference type="InterPro" id="IPR027417">
    <property type="entry name" value="P-loop_NTPase"/>
</dbReference>
<dbReference type="Proteomes" id="UP000295293">
    <property type="component" value="Unassembled WGS sequence"/>
</dbReference>
<accession>A0A4V3DNI3</accession>
<evidence type="ECO:0000313" key="3">
    <source>
        <dbReference type="EMBL" id="TDR48536.1"/>
    </source>
</evidence>
<dbReference type="FunFam" id="3.40.50.300:FF:002708">
    <property type="entry name" value="FeS assembly ATPase SufC"/>
    <property type="match status" value="1"/>
</dbReference>
<dbReference type="FunFam" id="3.40.50.300:FF:002534">
    <property type="entry name" value="Putative RecF protein"/>
    <property type="match status" value="1"/>
</dbReference>
<dbReference type="RefSeq" id="WP_133816659.1">
    <property type="nucleotide sequence ID" value="NZ_SNZH01000001.1"/>
</dbReference>
<dbReference type="Gene3D" id="3.40.50.300">
    <property type="entry name" value="P-loop containing nucleotide triphosphate hydrolases"/>
    <property type="match status" value="2"/>
</dbReference>
<dbReference type="GO" id="GO:0006302">
    <property type="term" value="P:double-strand break repair"/>
    <property type="evidence" value="ECO:0007669"/>
    <property type="project" value="TreeGrafter"/>
</dbReference>
<dbReference type="PIRSF" id="PIRSF029347">
    <property type="entry name" value="RecF"/>
    <property type="match status" value="1"/>
</dbReference>
<dbReference type="InterPro" id="IPR003959">
    <property type="entry name" value="ATPase_AAA_core"/>
</dbReference>
<dbReference type="GO" id="GO:0005524">
    <property type="term" value="F:ATP binding"/>
    <property type="evidence" value="ECO:0007669"/>
    <property type="project" value="InterPro"/>
</dbReference>
<reference evidence="3 4" key="1">
    <citation type="submission" date="2019-03" db="EMBL/GenBank/DDBJ databases">
        <title>Genomic Encyclopedia of Type Strains, Phase IV (KMG-IV): sequencing the most valuable type-strain genomes for metagenomic binning, comparative biology and taxonomic classification.</title>
        <authorList>
            <person name="Goeker M."/>
        </authorList>
    </citation>
    <scope>NUCLEOTIDE SEQUENCE [LARGE SCALE GENOMIC DNA]</scope>
    <source>
        <strain evidence="3 4">DSM 21667</strain>
    </source>
</reference>
<keyword evidence="4" id="KW-1185">Reference proteome</keyword>
<dbReference type="OrthoDB" id="104167at2"/>
<dbReference type="InterPro" id="IPR014555">
    <property type="entry name" value="RecF-like"/>
</dbReference>
<evidence type="ECO:0000259" key="2">
    <source>
        <dbReference type="Pfam" id="PF13304"/>
    </source>
</evidence>
<dbReference type="AlphaFoldDB" id="A0A4V3DNI3"/>
<evidence type="ECO:0000256" key="1">
    <source>
        <dbReference type="SAM" id="MobiDB-lite"/>
    </source>
</evidence>
<dbReference type="SUPFAM" id="SSF52540">
    <property type="entry name" value="P-loop containing nucleoside triphosphate hydrolases"/>
    <property type="match status" value="1"/>
</dbReference>
<dbReference type="EMBL" id="SNZH01000001">
    <property type="protein sequence ID" value="TDR48536.1"/>
    <property type="molecule type" value="Genomic_DNA"/>
</dbReference>
<dbReference type="PANTHER" id="PTHR32182:SF25">
    <property type="entry name" value="SLR1056 PROTEIN"/>
    <property type="match status" value="1"/>
</dbReference>
<dbReference type="GO" id="GO:0000731">
    <property type="term" value="P:DNA synthesis involved in DNA repair"/>
    <property type="evidence" value="ECO:0007669"/>
    <property type="project" value="TreeGrafter"/>
</dbReference>
<dbReference type="PANTHER" id="PTHR32182">
    <property type="entry name" value="DNA REPLICATION AND REPAIR PROTEIN RECF"/>
    <property type="match status" value="1"/>
</dbReference>
<feature type="domain" description="ATPase AAA-type core" evidence="2">
    <location>
        <begin position="23"/>
        <end position="351"/>
    </location>
</feature>
<dbReference type="Pfam" id="PF13304">
    <property type="entry name" value="AAA_21"/>
    <property type="match status" value="1"/>
</dbReference>
<comment type="caution">
    <text evidence="3">The sequence shown here is derived from an EMBL/GenBank/DDBJ whole genome shotgun (WGS) entry which is preliminary data.</text>
</comment>
<gene>
    <name evidence="3" type="ORF">DFR29_101156</name>
</gene>
<sequence length="386" mass="42350">MLHTFAVSNYRSLRDLKLKLEPLTLVTGANGSGKSNLYRALRLLQQAADGRLAEAVAQEGGIPSLQWAGPADTRSQQKRGLRPQGTRSSTALRISFGFAADDVAYQIALGLPAGGNPVAQSRFRLDPEIKSECVWQAPPQRKANTWLERDNSVALLRDADGEWQRLGFALSPSRSILSELAEPQRYPEVFALRERLRGWRFYDGFRTDADSPLRQPRTSVQTGALAHDGRDVAAALQTIVEIGDEEALHSAIDDAFPGSRLAILGDEARLEIGLDTHGLLRTLRAAELSDGTLRYLCLLAALLSPRPPELLVLNEPEQSLHPDLLRPLARQIVRASRQSQVWVISHAPKLVAAIEDVANIVAVELTRQSGETRIAGQGLLDEPVWP</sequence>
<dbReference type="GO" id="GO:0016887">
    <property type="term" value="F:ATP hydrolysis activity"/>
    <property type="evidence" value="ECO:0007669"/>
    <property type="project" value="InterPro"/>
</dbReference>
<organism evidence="3 4">
    <name type="scientific">Tahibacter aquaticus</name>
    <dbReference type="NCBI Taxonomy" id="520092"/>
    <lineage>
        <taxon>Bacteria</taxon>
        <taxon>Pseudomonadati</taxon>
        <taxon>Pseudomonadota</taxon>
        <taxon>Gammaproteobacteria</taxon>
        <taxon>Lysobacterales</taxon>
        <taxon>Rhodanobacteraceae</taxon>
        <taxon>Tahibacter</taxon>
    </lineage>
</organism>
<protein>
    <submittedName>
        <fullName evidence="3">Putative ATPase</fullName>
    </submittedName>
</protein>
<proteinExistence type="predicted"/>
<feature type="region of interest" description="Disordered" evidence="1">
    <location>
        <begin position="64"/>
        <end position="87"/>
    </location>
</feature>
<name>A0A4V3DNI3_9GAMM</name>
<evidence type="ECO:0000313" key="4">
    <source>
        <dbReference type="Proteomes" id="UP000295293"/>
    </source>
</evidence>